<evidence type="ECO:0000256" key="10">
    <source>
        <dbReference type="ARBA" id="ARBA00023317"/>
    </source>
</evidence>
<evidence type="ECO:0000256" key="7">
    <source>
        <dbReference type="ARBA" id="ARBA00023209"/>
    </source>
</evidence>
<evidence type="ECO:0000256" key="8">
    <source>
        <dbReference type="ARBA" id="ARBA00023239"/>
    </source>
</evidence>
<evidence type="ECO:0000313" key="13">
    <source>
        <dbReference type="EMBL" id="TCS81577.1"/>
    </source>
</evidence>
<keyword evidence="12" id="KW-1133">Transmembrane helix</keyword>
<keyword evidence="4 11" id="KW-0443">Lipid metabolism</keyword>
<dbReference type="EMBL" id="SMAB01000012">
    <property type="protein sequence ID" value="TCS81577.1"/>
    <property type="molecule type" value="Genomic_DNA"/>
</dbReference>
<dbReference type="NCBIfam" id="NF003678">
    <property type="entry name" value="PRK05305.1-2"/>
    <property type="match status" value="1"/>
</dbReference>
<dbReference type="PANTHER" id="PTHR35809:SF1">
    <property type="entry name" value="ARCHAETIDYLSERINE DECARBOXYLASE PROENZYME-RELATED"/>
    <property type="match status" value="1"/>
</dbReference>
<comment type="cofactor">
    <cofactor evidence="11">
        <name>pyruvate</name>
        <dbReference type="ChEBI" id="CHEBI:15361"/>
    </cofactor>
    <text evidence="11">Binds 1 pyruvoyl group covalently per subunit.</text>
</comment>
<sequence>MKDHVLIREGLPTLGVLLIFTVILYLLYPALAVIGIGLILFVLFFFRDPKRNVIIDDKLVLAPADGLITNIEEVEENQYLKDKAIRVSIFMSPFDVHVNRSPISGTVDYLAYRKGKFISATKPESHDVNEKNLIGITNGRKKVLVVQIAGIMARRIVNWTKIQQKLEQGEKIGMIKFSSGTQLFLPRSTEIMVKKGDKIQAGKTIIGRFSND</sequence>
<dbReference type="GO" id="GO:0006646">
    <property type="term" value="P:phosphatidylethanolamine biosynthetic process"/>
    <property type="evidence" value="ECO:0007669"/>
    <property type="project" value="UniProtKB-UniRule"/>
</dbReference>
<evidence type="ECO:0000256" key="6">
    <source>
        <dbReference type="ARBA" id="ARBA00023145"/>
    </source>
</evidence>
<evidence type="ECO:0000313" key="14">
    <source>
        <dbReference type="Proteomes" id="UP000295788"/>
    </source>
</evidence>
<dbReference type="RefSeq" id="WP_132769290.1">
    <property type="nucleotide sequence ID" value="NZ_SMAB01000012.1"/>
</dbReference>
<keyword evidence="5 11" id="KW-0472">Membrane</keyword>
<dbReference type="EC" id="4.1.1.65" evidence="11"/>
<dbReference type="InterPro" id="IPR033175">
    <property type="entry name" value="PSD-A"/>
</dbReference>
<dbReference type="Proteomes" id="UP000295788">
    <property type="component" value="Unassembled WGS sequence"/>
</dbReference>
<feature type="chain" id="PRO_5023473228" description="Phosphatidylserine decarboxylase alpha chain" evidence="11">
    <location>
        <begin position="179"/>
        <end position="212"/>
    </location>
</feature>
<keyword evidence="6 11" id="KW-0865">Zymogen</keyword>
<dbReference type="AlphaFoldDB" id="A0A4R3KEC1"/>
<accession>A0A4R3KEC1</accession>
<comment type="subcellular location">
    <subcellularLocation>
        <location evidence="11">Cell membrane</location>
        <topology evidence="11">Peripheral membrane protein</topology>
    </subcellularLocation>
</comment>
<dbReference type="PANTHER" id="PTHR35809">
    <property type="entry name" value="ARCHAETIDYLSERINE DECARBOXYLASE PROENZYME-RELATED"/>
    <property type="match status" value="1"/>
</dbReference>
<dbReference type="GO" id="GO:0004609">
    <property type="term" value="F:phosphatidylserine decarboxylase activity"/>
    <property type="evidence" value="ECO:0007669"/>
    <property type="project" value="UniProtKB-UniRule"/>
</dbReference>
<comment type="subunit">
    <text evidence="11">Heterodimer of a large membrane-associated beta subunit and a small pyruvoyl-containing alpha subunit.</text>
</comment>
<reference evidence="13 14" key="1">
    <citation type="submission" date="2019-03" db="EMBL/GenBank/DDBJ databases">
        <title>Genomic Encyclopedia of Type Strains, Phase IV (KMG-IV): sequencing the most valuable type-strain genomes for metagenomic binning, comparative biology and taxonomic classification.</title>
        <authorList>
            <person name="Goeker M."/>
        </authorList>
    </citation>
    <scope>NUCLEOTIDE SEQUENCE [LARGE SCALE GENOMIC DNA]</scope>
    <source>
        <strain evidence="13 14">DSM 23802</strain>
    </source>
</reference>
<comment type="similarity">
    <text evidence="11">Belongs to the phosphatidylserine decarboxylase family. PSD-A subfamily.</text>
</comment>
<dbReference type="UniPathway" id="UPA00558">
    <property type="reaction ID" value="UER00616"/>
</dbReference>
<dbReference type="Pfam" id="PF02666">
    <property type="entry name" value="PS_Dcarbxylase"/>
    <property type="match status" value="1"/>
</dbReference>
<keyword evidence="8 11" id="KW-0456">Lyase</keyword>
<evidence type="ECO:0000256" key="2">
    <source>
        <dbReference type="ARBA" id="ARBA00022516"/>
    </source>
</evidence>
<keyword evidence="7 11" id="KW-0594">Phospholipid biosynthesis</keyword>
<feature type="transmembrane region" description="Helical" evidence="12">
    <location>
        <begin position="16"/>
        <end position="46"/>
    </location>
</feature>
<evidence type="ECO:0000256" key="4">
    <source>
        <dbReference type="ARBA" id="ARBA00023098"/>
    </source>
</evidence>
<evidence type="ECO:0000256" key="5">
    <source>
        <dbReference type="ARBA" id="ARBA00023136"/>
    </source>
</evidence>
<dbReference type="OrthoDB" id="9790893at2"/>
<evidence type="ECO:0000256" key="12">
    <source>
        <dbReference type="SAM" id="Phobius"/>
    </source>
</evidence>
<evidence type="ECO:0000256" key="3">
    <source>
        <dbReference type="ARBA" id="ARBA00022793"/>
    </source>
</evidence>
<comment type="caution">
    <text evidence="11">Lacks conserved residue(s) required for the propagation of feature annotation.</text>
</comment>
<protein>
    <recommendedName>
        <fullName evidence="11">Phosphatidylserine decarboxylase proenzyme</fullName>
        <ecNumber evidence="11">4.1.1.65</ecNumber>
    </recommendedName>
    <component>
        <recommendedName>
            <fullName evidence="11">Phosphatidylserine decarboxylase alpha chain</fullName>
        </recommendedName>
    </component>
    <component>
        <recommendedName>
            <fullName evidence="11">Phosphatidylserine decarboxylase beta chain</fullName>
        </recommendedName>
    </component>
</protein>
<keyword evidence="9 11" id="KW-1208">Phospholipid metabolism</keyword>
<keyword evidence="1 11" id="KW-1003">Cell membrane</keyword>
<keyword evidence="12" id="KW-0812">Transmembrane</keyword>
<proteinExistence type="inferred from homology"/>
<dbReference type="NCBIfam" id="NF003685">
    <property type="entry name" value="PRK05305.2-5"/>
    <property type="match status" value="1"/>
</dbReference>
<dbReference type="HAMAP" id="MF_00664">
    <property type="entry name" value="PS_decarb_PSD_A"/>
    <property type="match status" value="1"/>
</dbReference>
<dbReference type="InterPro" id="IPR003817">
    <property type="entry name" value="PS_Dcarbxylase"/>
</dbReference>
<name>A0A4R3KEC1_9BACI</name>
<dbReference type="GO" id="GO:0005886">
    <property type="term" value="C:plasma membrane"/>
    <property type="evidence" value="ECO:0007669"/>
    <property type="project" value="UniProtKB-SubCell"/>
</dbReference>
<comment type="function">
    <text evidence="11">Catalyzes the formation of phosphatidylethanolamine (PtdEtn) from phosphatidylserine (PtdSer).</text>
</comment>
<keyword evidence="14" id="KW-1185">Reference proteome</keyword>
<feature type="active site" description="Schiff-base intermediate with substrate; via pyruvic acid" evidence="11">
    <location>
        <position position="179"/>
    </location>
</feature>
<keyword evidence="3 11" id="KW-0210">Decarboxylase</keyword>
<comment type="catalytic activity">
    <reaction evidence="11">
        <text>a 1,2-diacyl-sn-glycero-3-phospho-L-serine + H(+) = a 1,2-diacyl-sn-glycero-3-phosphoethanolamine + CO2</text>
        <dbReference type="Rhea" id="RHEA:20828"/>
        <dbReference type="ChEBI" id="CHEBI:15378"/>
        <dbReference type="ChEBI" id="CHEBI:16526"/>
        <dbReference type="ChEBI" id="CHEBI:57262"/>
        <dbReference type="ChEBI" id="CHEBI:64612"/>
        <dbReference type="EC" id="4.1.1.65"/>
    </reaction>
</comment>
<comment type="pathway">
    <text evidence="11">Phospholipid metabolism; phosphatidylethanolamine biosynthesis; phosphatidylethanolamine from CDP-diacylglycerol: step 2/2.</text>
</comment>
<keyword evidence="10 11" id="KW-0670">Pyruvate</keyword>
<feature type="chain" id="PRO_5023473229" description="Phosphatidylserine decarboxylase beta chain" evidence="11">
    <location>
        <begin position="1"/>
        <end position="178"/>
    </location>
</feature>
<evidence type="ECO:0000256" key="11">
    <source>
        <dbReference type="HAMAP-Rule" id="MF_00664"/>
    </source>
</evidence>
<comment type="PTM">
    <text evidence="11">Is synthesized initially as an inactive proenzyme. Formation of the active enzyme involves a self-maturation process in which the active site pyruvoyl group is generated from an internal serine residue via an autocatalytic post-translational modification. Two non-identical subunits are generated from the proenzyme in this reaction, and the pyruvate is formed at the N-terminus of the alpha chain, which is derived from the carboxyl end of the proenzyme. The post-translation cleavage follows an unusual pathway, termed non-hydrolytic serinolysis, in which the side chain hydroxyl group of the serine supplies its oxygen atom to form the C-terminus of the beta chain, while the remainder of the serine residue undergoes an oxidative deamination to produce ammonia and the pyruvoyl prosthetic group on the alpha chain.</text>
</comment>
<evidence type="ECO:0000256" key="1">
    <source>
        <dbReference type="ARBA" id="ARBA00022475"/>
    </source>
</evidence>
<comment type="caution">
    <text evidence="13">The sequence shown here is derived from an EMBL/GenBank/DDBJ whole genome shotgun (WGS) entry which is preliminary data.</text>
</comment>
<organism evidence="13 14">
    <name type="scientific">Tepidibacillus fermentans</name>
    <dbReference type="NCBI Taxonomy" id="1281767"/>
    <lineage>
        <taxon>Bacteria</taxon>
        <taxon>Bacillati</taxon>
        <taxon>Bacillota</taxon>
        <taxon>Bacilli</taxon>
        <taxon>Bacillales</taxon>
        <taxon>Bacillaceae</taxon>
        <taxon>Tepidibacillus</taxon>
    </lineage>
</organism>
<evidence type="ECO:0000256" key="9">
    <source>
        <dbReference type="ARBA" id="ARBA00023264"/>
    </source>
</evidence>
<gene>
    <name evidence="11" type="primary">psd</name>
    <name evidence="13" type="ORF">EDD72_11273</name>
</gene>
<keyword evidence="2 11" id="KW-0444">Lipid biosynthesis</keyword>
<feature type="modified residue" description="Pyruvic acid (Ser); by autocatalysis" evidence="11">
    <location>
        <position position="179"/>
    </location>
</feature>